<dbReference type="EMBL" id="OX451737">
    <property type="protein sequence ID" value="CAI8600699.1"/>
    <property type="molecule type" value="Genomic_DNA"/>
</dbReference>
<protein>
    <submittedName>
        <fullName evidence="1">Uncharacterized protein</fullName>
    </submittedName>
</protein>
<dbReference type="AlphaFoldDB" id="A0AAV0ZUS2"/>
<proteinExistence type="predicted"/>
<evidence type="ECO:0000313" key="1">
    <source>
        <dbReference type="EMBL" id="CAI8600699.1"/>
    </source>
</evidence>
<reference evidence="1 2" key="1">
    <citation type="submission" date="2023-01" db="EMBL/GenBank/DDBJ databases">
        <authorList>
            <person name="Kreplak J."/>
        </authorList>
    </citation>
    <scope>NUCLEOTIDE SEQUENCE [LARGE SCALE GENOMIC DNA]</scope>
</reference>
<keyword evidence="2" id="KW-1185">Reference proteome</keyword>
<dbReference type="Proteomes" id="UP001157006">
    <property type="component" value="Chromosome 2"/>
</dbReference>
<gene>
    <name evidence="1" type="ORF">VFH_II236480</name>
</gene>
<evidence type="ECO:0000313" key="2">
    <source>
        <dbReference type="Proteomes" id="UP001157006"/>
    </source>
</evidence>
<sequence length="96" mass="10952">MLNELWSSSGIVIVVTFRVMKRIMKNPLNLVQPYGCMKIKVKWFVPFDFSAMNMCRVLMFGALGLTIEVGMKHTKLGSRVLAPLSPKHTLMEFSFL</sequence>
<organism evidence="1 2">
    <name type="scientific">Vicia faba</name>
    <name type="common">Broad bean</name>
    <name type="synonym">Faba vulgaris</name>
    <dbReference type="NCBI Taxonomy" id="3906"/>
    <lineage>
        <taxon>Eukaryota</taxon>
        <taxon>Viridiplantae</taxon>
        <taxon>Streptophyta</taxon>
        <taxon>Embryophyta</taxon>
        <taxon>Tracheophyta</taxon>
        <taxon>Spermatophyta</taxon>
        <taxon>Magnoliopsida</taxon>
        <taxon>eudicotyledons</taxon>
        <taxon>Gunneridae</taxon>
        <taxon>Pentapetalae</taxon>
        <taxon>rosids</taxon>
        <taxon>fabids</taxon>
        <taxon>Fabales</taxon>
        <taxon>Fabaceae</taxon>
        <taxon>Papilionoideae</taxon>
        <taxon>50 kb inversion clade</taxon>
        <taxon>NPAAA clade</taxon>
        <taxon>Hologalegina</taxon>
        <taxon>IRL clade</taxon>
        <taxon>Fabeae</taxon>
        <taxon>Vicia</taxon>
    </lineage>
</organism>
<name>A0AAV0ZUS2_VICFA</name>
<accession>A0AAV0ZUS2</accession>